<sequence>MESIATWVAPAATTIAALMTASNLGSRVTGYGFVVFTVGSIAWTALGVATGQSNLVWQNIILTALNLFGIWRWLGRQSDVEEGGKAAREASEAAATPTLFPASLFTSAPVIHGGDTVAHCVDAMLDCAAGRPAYLVMSTGGVAGVGETMLRVPWSDVEVEGESITVHVGRDDLTSRYKQVPRDQWPGR</sequence>
<keyword evidence="1" id="KW-0472">Membrane</keyword>
<dbReference type="SUPFAM" id="SSF50346">
    <property type="entry name" value="PRC-barrel domain"/>
    <property type="match status" value="1"/>
</dbReference>
<dbReference type="RefSeq" id="WP_187542765.1">
    <property type="nucleotide sequence ID" value="NZ_CP060717.1"/>
</dbReference>
<dbReference type="Proteomes" id="UP000515955">
    <property type="component" value="Chromosome"/>
</dbReference>
<organism evidence="3 4">
    <name type="scientific">Sphingomonas rhizophila</name>
    <dbReference type="NCBI Taxonomy" id="2071607"/>
    <lineage>
        <taxon>Bacteria</taxon>
        <taxon>Pseudomonadati</taxon>
        <taxon>Pseudomonadota</taxon>
        <taxon>Alphaproteobacteria</taxon>
        <taxon>Sphingomonadales</taxon>
        <taxon>Sphingomonadaceae</taxon>
        <taxon>Sphingomonas</taxon>
    </lineage>
</organism>
<keyword evidence="4" id="KW-1185">Reference proteome</keyword>
<gene>
    <name evidence="3" type="ORF">H9L12_04315</name>
</gene>
<evidence type="ECO:0000313" key="4">
    <source>
        <dbReference type="Proteomes" id="UP000515955"/>
    </source>
</evidence>
<accession>A0A7G9SD55</accession>
<dbReference type="Pfam" id="PF05239">
    <property type="entry name" value="PRC"/>
    <property type="match status" value="1"/>
</dbReference>
<dbReference type="InterPro" id="IPR011033">
    <property type="entry name" value="PRC_barrel-like_sf"/>
</dbReference>
<evidence type="ECO:0000259" key="2">
    <source>
        <dbReference type="Pfam" id="PF05239"/>
    </source>
</evidence>
<feature type="transmembrane region" description="Helical" evidence="1">
    <location>
        <begin position="28"/>
        <end position="49"/>
    </location>
</feature>
<dbReference type="EMBL" id="CP060717">
    <property type="protein sequence ID" value="QNN65780.1"/>
    <property type="molecule type" value="Genomic_DNA"/>
</dbReference>
<feature type="domain" description="PRC-barrel" evidence="2">
    <location>
        <begin position="108"/>
        <end position="172"/>
    </location>
</feature>
<proteinExistence type="predicted"/>
<evidence type="ECO:0000313" key="3">
    <source>
        <dbReference type="EMBL" id="QNN65780.1"/>
    </source>
</evidence>
<evidence type="ECO:0000256" key="1">
    <source>
        <dbReference type="SAM" id="Phobius"/>
    </source>
</evidence>
<keyword evidence="1" id="KW-1133">Transmembrane helix</keyword>
<dbReference type="InterPro" id="IPR027275">
    <property type="entry name" value="PRC-brl_dom"/>
</dbReference>
<name>A0A7G9SD55_9SPHN</name>
<keyword evidence="1" id="KW-0812">Transmembrane</keyword>
<dbReference type="KEGG" id="srhi:H9L12_04315"/>
<feature type="transmembrane region" description="Helical" evidence="1">
    <location>
        <begin position="55"/>
        <end position="74"/>
    </location>
</feature>
<dbReference type="AlphaFoldDB" id="A0A7G9SD55"/>
<dbReference type="Gene3D" id="2.30.30.240">
    <property type="entry name" value="PRC-barrel domain"/>
    <property type="match status" value="1"/>
</dbReference>
<reference evidence="3 4" key="1">
    <citation type="submission" date="2020-08" db="EMBL/GenBank/DDBJ databases">
        <title>Genome sequence of Sphingomonas rhizophila KACC 19189T.</title>
        <authorList>
            <person name="Hyun D.-W."/>
            <person name="Bae J.-W."/>
        </authorList>
    </citation>
    <scope>NUCLEOTIDE SEQUENCE [LARGE SCALE GENOMIC DNA]</scope>
    <source>
        <strain evidence="3 4">KACC 19189</strain>
    </source>
</reference>
<protein>
    <submittedName>
        <fullName evidence="3">PRC-barrel domain-containing protein</fullName>
    </submittedName>
</protein>